<evidence type="ECO:0000313" key="7">
    <source>
        <dbReference type="Proteomes" id="UP001501231"/>
    </source>
</evidence>
<dbReference type="SUPFAM" id="SSF48498">
    <property type="entry name" value="Tetracyclin repressor-like, C-terminal domain"/>
    <property type="match status" value="1"/>
</dbReference>
<dbReference type="Pfam" id="PF00440">
    <property type="entry name" value="TetR_N"/>
    <property type="match status" value="1"/>
</dbReference>
<accession>A0ABN3K2B3</accession>
<evidence type="ECO:0000256" key="1">
    <source>
        <dbReference type="ARBA" id="ARBA00023015"/>
    </source>
</evidence>
<comment type="caution">
    <text evidence="6">The sequence shown here is derived from an EMBL/GenBank/DDBJ whole genome shotgun (WGS) entry which is preliminary data.</text>
</comment>
<dbReference type="PANTHER" id="PTHR30055">
    <property type="entry name" value="HTH-TYPE TRANSCRIPTIONAL REGULATOR RUTR"/>
    <property type="match status" value="1"/>
</dbReference>
<dbReference type="PRINTS" id="PR00455">
    <property type="entry name" value="HTHTETR"/>
</dbReference>
<keyword evidence="2 4" id="KW-0238">DNA-binding</keyword>
<organism evidence="6 7">
    <name type="scientific">Actinomadura vinacea</name>
    <dbReference type="NCBI Taxonomy" id="115336"/>
    <lineage>
        <taxon>Bacteria</taxon>
        <taxon>Bacillati</taxon>
        <taxon>Actinomycetota</taxon>
        <taxon>Actinomycetes</taxon>
        <taxon>Streptosporangiales</taxon>
        <taxon>Thermomonosporaceae</taxon>
        <taxon>Actinomadura</taxon>
    </lineage>
</organism>
<feature type="domain" description="HTH tetR-type" evidence="5">
    <location>
        <begin position="19"/>
        <end position="79"/>
    </location>
</feature>
<name>A0ABN3K2B3_9ACTN</name>
<dbReference type="PANTHER" id="PTHR30055:SF234">
    <property type="entry name" value="HTH-TYPE TRANSCRIPTIONAL REGULATOR BETI"/>
    <property type="match status" value="1"/>
</dbReference>
<keyword evidence="7" id="KW-1185">Reference proteome</keyword>
<evidence type="ECO:0000256" key="3">
    <source>
        <dbReference type="ARBA" id="ARBA00023163"/>
    </source>
</evidence>
<gene>
    <name evidence="6" type="ORF">GCM10010191_71440</name>
</gene>
<dbReference type="InterPro" id="IPR050109">
    <property type="entry name" value="HTH-type_TetR-like_transc_reg"/>
</dbReference>
<dbReference type="PROSITE" id="PS50977">
    <property type="entry name" value="HTH_TETR_2"/>
    <property type="match status" value="1"/>
</dbReference>
<keyword evidence="3" id="KW-0804">Transcription</keyword>
<evidence type="ECO:0000256" key="4">
    <source>
        <dbReference type="PROSITE-ProRule" id="PRU00335"/>
    </source>
</evidence>
<dbReference type="InterPro" id="IPR001647">
    <property type="entry name" value="HTH_TetR"/>
</dbReference>
<dbReference type="Proteomes" id="UP001501231">
    <property type="component" value="Unassembled WGS sequence"/>
</dbReference>
<evidence type="ECO:0000313" key="6">
    <source>
        <dbReference type="EMBL" id="GAA2444470.1"/>
    </source>
</evidence>
<dbReference type="InterPro" id="IPR009057">
    <property type="entry name" value="Homeodomain-like_sf"/>
</dbReference>
<dbReference type="SUPFAM" id="SSF46689">
    <property type="entry name" value="Homeodomain-like"/>
    <property type="match status" value="1"/>
</dbReference>
<feature type="DNA-binding region" description="H-T-H motif" evidence="4">
    <location>
        <begin position="42"/>
        <end position="61"/>
    </location>
</feature>
<evidence type="ECO:0000259" key="5">
    <source>
        <dbReference type="PROSITE" id="PS50977"/>
    </source>
</evidence>
<protein>
    <submittedName>
        <fullName evidence="6">TetR/AcrR family transcriptional regulator</fullName>
    </submittedName>
</protein>
<keyword evidence="1" id="KW-0805">Transcription regulation</keyword>
<dbReference type="RefSeq" id="WP_344595076.1">
    <property type="nucleotide sequence ID" value="NZ_BAAARW010000028.1"/>
</dbReference>
<dbReference type="Gene3D" id="1.10.10.60">
    <property type="entry name" value="Homeodomain-like"/>
    <property type="match status" value="1"/>
</dbReference>
<dbReference type="InterPro" id="IPR036271">
    <property type="entry name" value="Tet_transcr_reg_TetR-rel_C_sf"/>
</dbReference>
<proteinExistence type="predicted"/>
<dbReference type="EMBL" id="BAAARW010000028">
    <property type="protein sequence ID" value="GAA2444470.1"/>
    <property type="molecule type" value="Genomic_DNA"/>
</dbReference>
<reference evidence="6 7" key="1">
    <citation type="journal article" date="2019" name="Int. J. Syst. Evol. Microbiol.">
        <title>The Global Catalogue of Microorganisms (GCM) 10K type strain sequencing project: providing services to taxonomists for standard genome sequencing and annotation.</title>
        <authorList>
            <consortium name="The Broad Institute Genomics Platform"/>
            <consortium name="The Broad Institute Genome Sequencing Center for Infectious Disease"/>
            <person name="Wu L."/>
            <person name="Ma J."/>
        </authorList>
    </citation>
    <scope>NUCLEOTIDE SEQUENCE [LARGE SCALE GENOMIC DNA]</scope>
    <source>
        <strain evidence="6 7">JCM 3325</strain>
    </source>
</reference>
<sequence>MAQRKASAPKAGIRKARAAETREALKAAARRLFMERGYLNTKITDITAEAGRATGSFYDHFAGKEELLHALMADMGAQADEEIGAHDRADERRTGHPREHDLTDRDQLRDHLAVAWNVHRDHLPVVVARMQSVMADDPGSGRTWQALVQETADIRDHLEYSRERGHPLPGDPALVAAAMGAMISMFGYAVLTAGEHGPGVADEEIVEMLTRLLLHGLAGPPSG</sequence>
<evidence type="ECO:0000256" key="2">
    <source>
        <dbReference type="ARBA" id="ARBA00023125"/>
    </source>
</evidence>
<dbReference type="Gene3D" id="1.10.357.10">
    <property type="entry name" value="Tetracycline Repressor, domain 2"/>
    <property type="match status" value="1"/>
</dbReference>